<dbReference type="EMBL" id="CP006644">
    <property type="protein sequence ID" value="AHE54323.1"/>
    <property type="molecule type" value="Genomic_DNA"/>
</dbReference>
<dbReference type="Pfam" id="PF04958">
    <property type="entry name" value="AstA"/>
    <property type="match status" value="1"/>
</dbReference>
<evidence type="ECO:0008006" key="6">
    <source>
        <dbReference type="Google" id="ProtNLM"/>
    </source>
</evidence>
<evidence type="ECO:0000256" key="3">
    <source>
        <dbReference type="ARBA" id="ARBA00023315"/>
    </source>
</evidence>
<dbReference type="GO" id="GO:0006527">
    <property type="term" value="P:L-arginine catabolic process"/>
    <property type="evidence" value="ECO:0007669"/>
    <property type="project" value="InterPro"/>
</dbReference>
<organism evidence="4 5">
    <name type="scientific">Sphingomonas sanxanigenens DSM 19645 = NX02</name>
    <dbReference type="NCBI Taxonomy" id="1123269"/>
    <lineage>
        <taxon>Bacteria</taxon>
        <taxon>Pseudomonadati</taxon>
        <taxon>Pseudomonadota</taxon>
        <taxon>Alphaproteobacteria</taxon>
        <taxon>Sphingomonadales</taxon>
        <taxon>Sphingomonadaceae</taxon>
        <taxon>Sphingomonas</taxon>
    </lineage>
</organism>
<dbReference type="HOGENOM" id="CLU_057655_0_0_5"/>
<gene>
    <name evidence="4" type="ORF">NX02_13125</name>
</gene>
<dbReference type="NCBIfam" id="TIGR03243">
    <property type="entry name" value="arg_catab_AOST"/>
    <property type="match status" value="1"/>
</dbReference>
<dbReference type="OrthoDB" id="21121at2"/>
<dbReference type="PANTHER" id="PTHR30420:SF1">
    <property type="entry name" value="ARGININE N-SUCCINYLTRANSFERASE"/>
    <property type="match status" value="1"/>
</dbReference>
<sequence length="335" mass="35688">MTALLVRPATHADLDGLVALAGAGGPGLTNLPADPGVMAERLAASDATIASHGGGRAVMLVLADHGHVVGSGMIFPRVGVDWPFYSYRISRHTQRSAVTGGRVSYDTLSLTNDFDGCSEVGGLLVDPAVRRQGAGRLIARARYLFIAQHRDWFGDRIVAELRGVQADGRSPFWDAVGSRFYDMSFEEADRLNGIAGNQMIADLGPRFPIHVNLLSEEARAAIGQPHRDGRKARELLLAEGYREEGYVDIFDAGPTLCAEIDTLAAVRDSRCAPVAAIAAIERQEGTDSLIACGTGAGFRVVRGLVYSVPGGIVIEPAAAEALMLSEGNEVRHVRF</sequence>
<reference evidence="4 5" key="1">
    <citation type="submission" date="2013-07" db="EMBL/GenBank/DDBJ databases">
        <title>Completed genome of Sphingomonas sanxanigenens NX02.</title>
        <authorList>
            <person name="Ma T."/>
            <person name="Huang H."/>
            <person name="Wu M."/>
            <person name="Li X."/>
            <person name="Li G."/>
        </authorList>
    </citation>
    <scope>NUCLEOTIDE SEQUENCE [LARGE SCALE GENOMIC DNA]</scope>
    <source>
        <strain evidence="4 5">NX02</strain>
    </source>
</reference>
<keyword evidence="2" id="KW-0808">Transferase</keyword>
<dbReference type="RefSeq" id="WP_025292528.1">
    <property type="nucleotide sequence ID" value="NZ_CP006644.1"/>
</dbReference>
<dbReference type="PATRIC" id="fig|1123269.5.peg.2555"/>
<dbReference type="Gene3D" id="3.40.630.30">
    <property type="match status" value="1"/>
</dbReference>
<keyword evidence="5" id="KW-1185">Reference proteome</keyword>
<dbReference type="PANTHER" id="PTHR30420">
    <property type="entry name" value="N-SUCCINYLARGININE DIHYDROLASE"/>
    <property type="match status" value="1"/>
</dbReference>
<dbReference type="eggNOG" id="COG3138">
    <property type="taxonomic scope" value="Bacteria"/>
</dbReference>
<dbReference type="SUPFAM" id="SSF55729">
    <property type="entry name" value="Acyl-CoA N-acyltransferases (Nat)"/>
    <property type="match status" value="1"/>
</dbReference>
<evidence type="ECO:0000313" key="4">
    <source>
        <dbReference type="EMBL" id="AHE54323.1"/>
    </source>
</evidence>
<evidence type="ECO:0000256" key="2">
    <source>
        <dbReference type="ARBA" id="ARBA00022679"/>
    </source>
</evidence>
<dbReference type="AlphaFoldDB" id="W0ADD9"/>
<name>W0ADD9_9SPHN</name>
<dbReference type="GO" id="GO:0008791">
    <property type="term" value="F:arginine N-succinyltransferase activity"/>
    <property type="evidence" value="ECO:0007669"/>
    <property type="project" value="InterPro"/>
</dbReference>
<dbReference type="KEGG" id="ssan:NX02_13125"/>
<proteinExistence type="predicted"/>
<accession>W0ADD9</accession>
<dbReference type="STRING" id="1123269.NX02_13125"/>
<dbReference type="InterPro" id="IPR016181">
    <property type="entry name" value="Acyl_CoA_acyltransferase"/>
</dbReference>
<evidence type="ECO:0000313" key="5">
    <source>
        <dbReference type="Proteomes" id="UP000018851"/>
    </source>
</evidence>
<protein>
    <recommendedName>
        <fullName evidence="6">Arginine N-succinyltransferase</fullName>
    </recommendedName>
</protein>
<keyword evidence="1" id="KW-0056">Arginine metabolism</keyword>
<keyword evidence="3" id="KW-0012">Acyltransferase</keyword>
<evidence type="ECO:0000256" key="1">
    <source>
        <dbReference type="ARBA" id="ARBA00022503"/>
    </source>
</evidence>
<dbReference type="InterPro" id="IPR007041">
    <property type="entry name" value="Arg_succinylTrfase_AstA/AruG"/>
</dbReference>
<dbReference type="Proteomes" id="UP000018851">
    <property type="component" value="Chromosome"/>
</dbReference>